<evidence type="ECO:0000313" key="3">
    <source>
        <dbReference type="RefSeq" id="XP_005109501.1"/>
    </source>
</evidence>
<accession>A0ABM0K5Y3</accession>
<dbReference type="PANTHER" id="PTHR12496:SF0">
    <property type="entry name" value="METHYLTRANSFERASE DOMAIN-CONTAINING PROTEIN"/>
    <property type="match status" value="1"/>
</dbReference>
<keyword evidence="2" id="KW-1185">Reference proteome</keyword>
<protein>
    <submittedName>
        <fullName evidence="3">Methyltransferase-like protein 25 isoform X1</fullName>
    </submittedName>
</protein>
<dbReference type="InterPro" id="IPR052220">
    <property type="entry name" value="METTL25"/>
</dbReference>
<organism evidence="2 3">
    <name type="scientific">Aplysia californica</name>
    <name type="common">California sea hare</name>
    <dbReference type="NCBI Taxonomy" id="6500"/>
    <lineage>
        <taxon>Eukaryota</taxon>
        <taxon>Metazoa</taxon>
        <taxon>Spiralia</taxon>
        <taxon>Lophotrochozoa</taxon>
        <taxon>Mollusca</taxon>
        <taxon>Gastropoda</taxon>
        <taxon>Heterobranchia</taxon>
        <taxon>Euthyneura</taxon>
        <taxon>Tectipleura</taxon>
        <taxon>Aplysiida</taxon>
        <taxon>Aplysioidea</taxon>
        <taxon>Aplysiidae</taxon>
        <taxon>Aplysia</taxon>
    </lineage>
</organism>
<dbReference type="SUPFAM" id="SSF53335">
    <property type="entry name" value="S-adenosyl-L-methionine-dependent methyltransferases"/>
    <property type="match status" value="1"/>
</dbReference>
<sequence length="474" mass="53774">MAADLESLQAHNLESFLFLAEYRWLHDIPVTHVLKQGTLSEVPDEWAAKLRQMSTDDLNNLPFMNTTSLDKEADWPESFLQFLSKANSLSLDRAQNVDCAGTGLDATMSRGMNPKKKHEVEWMASLVDKVVTDAKCHLVVDIGSGLGYLDHVLHQVYGHPVLGLETSESHTCAAEARACQQGISCGGVVNRKFNITNGDECFQQLDALIREEAQGLTCLCRHKKTRENEAGEHHWKGTDGEELRVCVIGLHCCGDLSTSMLSLFDRSDHVKALCYVSCCYHKMAYSDHTSPGTFEYFPFSQSGKSQYRQVTQSSPCPPVSPFTLRLGAQETKCRWRSQTEEDHADHTRHVAYRALLEFTSTPSTAMRQRVRKCDFSSFQSFLTSYFPEDKTDDETRRQICDLKRYFCEHKDVFDLIEPWTCLQVIIQPVVESLVYRDRLVWLKERGHFDSRIVPVFDDLISPRNLALVAIKSSG</sequence>
<gene>
    <name evidence="3" type="primary">LOC101854449</name>
</gene>
<evidence type="ECO:0000313" key="2">
    <source>
        <dbReference type="Proteomes" id="UP000694888"/>
    </source>
</evidence>
<feature type="domain" description="Methyltransferase" evidence="1">
    <location>
        <begin position="115"/>
        <end position="284"/>
    </location>
</feature>
<dbReference type="InterPro" id="IPR029063">
    <property type="entry name" value="SAM-dependent_MTases_sf"/>
</dbReference>
<evidence type="ECO:0000259" key="1">
    <source>
        <dbReference type="Pfam" id="PF13679"/>
    </source>
</evidence>
<dbReference type="RefSeq" id="XP_005109501.1">
    <property type="nucleotide sequence ID" value="XM_005109444.3"/>
</dbReference>
<reference evidence="3" key="1">
    <citation type="submission" date="2025-08" db="UniProtKB">
        <authorList>
            <consortium name="RefSeq"/>
        </authorList>
    </citation>
    <scope>IDENTIFICATION</scope>
</reference>
<dbReference type="GeneID" id="101854449"/>
<dbReference type="InterPro" id="IPR025714">
    <property type="entry name" value="Methyltranfer_dom"/>
</dbReference>
<dbReference type="PANTHER" id="PTHR12496">
    <property type="entry name" value="CGI-41 METHYLTRANSFERASE"/>
    <property type="match status" value="1"/>
</dbReference>
<dbReference type="Proteomes" id="UP000694888">
    <property type="component" value="Unplaced"/>
</dbReference>
<name>A0ABM0K5Y3_APLCA</name>
<proteinExistence type="predicted"/>
<dbReference type="Pfam" id="PF13679">
    <property type="entry name" value="Methyltransf_32"/>
    <property type="match status" value="1"/>
</dbReference>